<feature type="domain" description="Metallo-beta-lactamase" evidence="2">
    <location>
        <begin position="33"/>
        <end position="241"/>
    </location>
</feature>
<dbReference type="Proteomes" id="UP000518300">
    <property type="component" value="Unassembled WGS sequence"/>
</dbReference>
<protein>
    <submittedName>
        <fullName evidence="3">MBL fold metallo-hydrolase</fullName>
    </submittedName>
</protein>
<feature type="region of interest" description="Disordered" evidence="1">
    <location>
        <begin position="355"/>
        <end position="386"/>
    </location>
</feature>
<dbReference type="InterPro" id="IPR035451">
    <property type="entry name" value="Ada-like_dom_sf"/>
</dbReference>
<organism evidence="3 4">
    <name type="scientific">Pyxidicoccus fallax</name>
    <dbReference type="NCBI Taxonomy" id="394095"/>
    <lineage>
        <taxon>Bacteria</taxon>
        <taxon>Pseudomonadati</taxon>
        <taxon>Myxococcota</taxon>
        <taxon>Myxococcia</taxon>
        <taxon>Myxococcales</taxon>
        <taxon>Cystobacterineae</taxon>
        <taxon>Myxococcaceae</taxon>
        <taxon>Pyxidicoccus</taxon>
    </lineage>
</organism>
<keyword evidence="4" id="KW-1185">Reference proteome</keyword>
<dbReference type="CDD" id="cd07731">
    <property type="entry name" value="ComA-like_MBL-fold"/>
    <property type="match status" value="1"/>
</dbReference>
<evidence type="ECO:0000313" key="4">
    <source>
        <dbReference type="Proteomes" id="UP000518300"/>
    </source>
</evidence>
<reference evidence="3 4" key="1">
    <citation type="submission" date="2020-04" db="EMBL/GenBank/DDBJ databases">
        <title>Draft genome of Pyxidicoccus fallax type strain.</title>
        <authorList>
            <person name="Whitworth D.E."/>
        </authorList>
    </citation>
    <scope>NUCLEOTIDE SEQUENCE [LARGE SCALE GENOMIC DNA]</scope>
    <source>
        <strain evidence="3 4">DSM 14698</strain>
    </source>
</reference>
<dbReference type="Gene3D" id="3.60.15.10">
    <property type="entry name" value="Ribonuclease Z/Hydroxyacylglutathione hydrolase-like"/>
    <property type="match status" value="1"/>
</dbReference>
<dbReference type="Gene3D" id="3.40.10.10">
    <property type="entry name" value="DNA Methylphosphotriester Repair Domain"/>
    <property type="match status" value="1"/>
</dbReference>
<proteinExistence type="predicted"/>
<feature type="non-terminal residue" evidence="3">
    <location>
        <position position="1"/>
    </location>
</feature>
<dbReference type="InterPro" id="IPR052159">
    <property type="entry name" value="Competence_DNA_uptake"/>
</dbReference>
<dbReference type="InterPro" id="IPR001279">
    <property type="entry name" value="Metallo-B-lactamas"/>
</dbReference>
<gene>
    <name evidence="3" type="ORF">HG543_52135</name>
</gene>
<evidence type="ECO:0000259" key="2">
    <source>
        <dbReference type="SMART" id="SM00849"/>
    </source>
</evidence>
<dbReference type="PANTHER" id="PTHR30619">
    <property type="entry name" value="DNA INTERNALIZATION/COMPETENCE PROTEIN COMEC/REC2"/>
    <property type="match status" value="1"/>
</dbReference>
<dbReference type="InterPro" id="IPR035681">
    <property type="entry name" value="ComA-like_MBL"/>
</dbReference>
<dbReference type="SMART" id="SM00849">
    <property type="entry name" value="Lactamase_B"/>
    <property type="match status" value="1"/>
</dbReference>
<sequence>PPPPAPVRAAEPTRYFGAAPDGKLHVYFFSVGQGDAALIVSPEGHTVLVDSGPASATSHLVNRLPELLTQRLDLVVLTHPHEDHYGALLPVLRRVGAKRLLVPQTGATPPEYDEVLTSVGGLGVEFLSPSPPPSTPNAPLRLPLGTGVELNVLWPRPPQEVLDVPEAPLEANSIVLRLTYGDTALLLMGDAHAKTEAHLMERGMPLRATLLKVAAHGSDGPTSDAFLQTVAPRAAVISSGEGNSRGLPAPTTLKRLQAAGTHVFRTDLAGEVQVVGDGKTLVVTPQRLPDGVPWDTRYTFAGLSAPVVAQASARNVKAEPPSAPAGEASKAQPSRGTVGSRDALAPARLGQAQVVDIDDLPAAAQTPRGSRTEPRPSRAMPSGGYVGSSKSNLFHVPSCRSAAKIKPSNLVRFATRAEAARNREPARDCNP</sequence>
<dbReference type="AlphaFoldDB" id="A0A848LZ36"/>
<dbReference type="PANTHER" id="PTHR30619:SF1">
    <property type="entry name" value="RECOMBINATION PROTEIN 2"/>
    <property type="match status" value="1"/>
</dbReference>
<accession>A0A848LZ36</accession>
<dbReference type="SUPFAM" id="SSF57884">
    <property type="entry name" value="Ada DNA repair protein, N-terminal domain (N-Ada 10)"/>
    <property type="match status" value="1"/>
</dbReference>
<comment type="caution">
    <text evidence="3">The sequence shown here is derived from an EMBL/GenBank/DDBJ whole genome shotgun (WGS) entry which is preliminary data.</text>
</comment>
<keyword evidence="3" id="KW-0378">Hydrolase</keyword>
<feature type="region of interest" description="Disordered" evidence="1">
    <location>
        <begin position="314"/>
        <end position="340"/>
    </location>
</feature>
<feature type="compositionally biased region" description="Low complexity" evidence="1">
    <location>
        <begin position="318"/>
        <end position="331"/>
    </location>
</feature>
<evidence type="ECO:0000313" key="3">
    <source>
        <dbReference type="EMBL" id="NMO23355.1"/>
    </source>
</evidence>
<name>A0A848LZ36_9BACT</name>
<dbReference type="GO" id="GO:0016787">
    <property type="term" value="F:hydrolase activity"/>
    <property type="evidence" value="ECO:0007669"/>
    <property type="project" value="UniProtKB-KW"/>
</dbReference>
<dbReference type="Pfam" id="PF00753">
    <property type="entry name" value="Lactamase_B"/>
    <property type="match status" value="1"/>
</dbReference>
<evidence type="ECO:0000256" key="1">
    <source>
        <dbReference type="SAM" id="MobiDB-lite"/>
    </source>
</evidence>
<dbReference type="SUPFAM" id="SSF56281">
    <property type="entry name" value="Metallo-hydrolase/oxidoreductase"/>
    <property type="match status" value="1"/>
</dbReference>
<dbReference type="EMBL" id="JABBJJ010000589">
    <property type="protein sequence ID" value="NMO23355.1"/>
    <property type="molecule type" value="Genomic_DNA"/>
</dbReference>
<dbReference type="RefSeq" id="WP_169352443.1">
    <property type="nucleotide sequence ID" value="NZ_JABBJJ010000589.1"/>
</dbReference>
<dbReference type="InterPro" id="IPR036866">
    <property type="entry name" value="RibonucZ/Hydroxyglut_hydro"/>
</dbReference>